<reference evidence="4 5" key="1">
    <citation type="journal article" date="2015" name="ISME J.">
        <title>Draft Genome Sequence of Streptomyces incarnatus NRRL8089, which Produces the Nucleoside Antibiotic Sinefungin.</title>
        <authorList>
            <person name="Oshima K."/>
            <person name="Hattori M."/>
            <person name="Shimizu H."/>
            <person name="Fukuda K."/>
            <person name="Nemoto M."/>
            <person name="Inagaki K."/>
            <person name="Tamura T."/>
        </authorList>
    </citation>
    <scope>NUCLEOTIDE SEQUENCE [LARGE SCALE GENOMIC DNA]</scope>
    <source>
        <strain evidence="4 5">FACHB-1277</strain>
    </source>
</reference>
<accession>A0A926Z7D1</accession>
<evidence type="ECO:0000256" key="2">
    <source>
        <dbReference type="SAM" id="Phobius"/>
    </source>
</evidence>
<dbReference type="SUPFAM" id="SSF56112">
    <property type="entry name" value="Protein kinase-like (PK-like)"/>
    <property type="match status" value="1"/>
</dbReference>
<proteinExistence type="predicted"/>
<keyword evidence="2" id="KW-1133">Transmembrane helix</keyword>
<keyword evidence="5" id="KW-1185">Reference proteome</keyword>
<evidence type="ECO:0000313" key="5">
    <source>
        <dbReference type="Proteomes" id="UP000631421"/>
    </source>
</evidence>
<dbReference type="EMBL" id="JACJPY010000062">
    <property type="protein sequence ID" value="MBD2151685.1"/>
    <property type="molecule type" value="Genomic_DNA"/>
</dbReference>
<feature type="region of interest" description="Disordered" evidence="1">
    <location>
        <begin position="343"/>
        <end position="363"/>
    </location>
</feature>
<dbReference type="GO" id="GO:0004674">
    <property type="term" value="F:protein serine/threonine kinase activity"/>
    <property type="evidence" value="ECO:0007669"/>
    <property type="project" value="TreeGrafter"/>
</dbReference>
<dbReference type="GO" id="GO:0005737">
    <property type="term" value="C:cytoplasm"/>
    <property type="evidence" value="ECO:0007669"/>
    <property type="project" value="TreeGrafter"/>
</dbReference>
<evidence type="ECO:0000313" key="4">
    <source>
        <dbReference type="EMBL" id="MBD2151685.1"/>
    </source>
</evidence>
<name>A0A926Z7D1_9CYAN</name>
<feature type="region of interest" description="Disordered" evidence="1">
    <location>
        <begin position="1"/>
        <end position="24"/>
    </location>
</feature>
<dbReference type="RefSeq" id="WP_190352102.1">
    <property type="nucleotide sequence ID" value="NZ_JACJPY010000062.1"/>
</dbReference>
<dbReference type="Pfam" id="PF00069">
    <property type="entry name" value="Pkinase"/>
    <property type="match status" value="1"/>
</dbReference>
<gene>
    <name evidence="4" type="ORF">H6F44_16380</name>
</gene>
<dbReference type="Gene3D" id="1.10.510.10">
    <property type="entry name" value="Transferase(Phosphotransferase) domain 1"/>
    <property type="match status" value="1"/>
</dbReference>
<dbReference type="InterPro" id="IPR000719">
    <property type="entry name" value="Prot_kinase_dom"/>
</dbReference>
<protein>
    <recommendedName>
        <fullName evidence="3">Protein kinase domain-containing protein</fullName>
    </recommendedName>
</protein>
<organism evidence="4 5">
    <name type="scientific">Pseudanabaena cinerea FACHB-1277</name>
    <dbReference type="NCBI Taxonomy" id="2949581"/>
    <lineage>
        <taxon>Bacteria</taxon>
        <taxon>Bacillati</taxon>
        <taxon>Cyanobacteriota</taxon>
        <taxon>Cyanophyceae</taxon>
        <taxon>Pseudanabaenales</taxon>
        <taxon>Pseudanabaenaceae</taxon>
        <taxon>Pseudanabaena</taxon>
        <taxon>Pseudanabaena cinerea</taxon>
    </lineage>
</organism>
<dbReference type="Proteomes" id="UP000631421">
    <property type="component" value="Unassembled WGS sequence"/>
</dbReference>
<dbReference type="InterPro" id="IPR011009">
    <property type="entry name" value="Kinase-like_dom_sf"/>
</dbReference>
<feature type="domain" description="Protein kinase" evidence="3">
    <location>
        <begin position="10"/>
        <end position="312"/>
    </location>
</feature>
<dbReference type="AlphaFoldDB" id="A0A926Z7D1"/>
<dbReference type="GO" id="GO:0005524">
    <property type="term" value="F:ATP binding"/>
    <property type="evidence" value="ECO:0007669"/>
    <property type="project" value="InterPro"/>
</dbReference>
<feature type="transmembrane region" description="Helical" evidence="2">
    <location>
        <begin position="371"/>
        <end position="400"/>
    </location>
</feature>
<dbReference type="PROSITE" id="PS50011">
    <property type="entry name" value="PROTEIN_KINASE_DOM"/>
    <property type="match status" value="1"/>
</dbReference>
<dbReference type="PANTHER" id="PTHR44167:SF24">
    <property type="entry name" value="SERINE_THREONINE-PROTEIN KINASE CHK2"/>
    <property type="match status" value="1"/>
</dbReference>
<evidence type="ECO:0000259" key="3">
    <source>
        <dbReference type="PROSITE" id="PS50011"/>
    </source>
</evidence>
<evidence type="ECO:0000256" key="1">
    <source>
        <dbReference type="SAM" id="MobiDB-lite"/>
    </source>
</evidence>
<sequence>MKDDQGNSFNLNGEPFGSGGEGKIYRTDRPGFVVKIYEKTPTPEQVSKLKVMIANPPKASPSDPGDVAIAWPTSLAYKGKQCIGFLMPEIGRNVQFIQVYNPKSRKKILPKCNWLFLHTAARNFTEIVKDLHKSGYVIGDIKPQNILVNDRAFVSVVDTDSFQVKNGNTVYRCHVVTEGFTPPEMLGFDPSNITQTLYHDRYRVALIIYHLLFTRHPFNEGTWQGSSDEQSQVDKMKSGIWLYNSQGLLKSHISTIPLQVIHPKLQELFKRCFNDGHKDPTKRPSAEDWSTALKVAINDLTSCGKIDTHKYSRTYGKCYWCERKNILNGVDIFEGSAKPVISPPPPSIPPVQTTSSTPIPPPSPPPPAKKIIGFVFLAIATICFIGGAIPFGFILGFIGFSCFSD</sequence>
<feature type="compositionally biased region" description="Polar residues" evidence="1">
    <location>
        <begin position="1"/>
        <end position="11"/>
    </location>
</feature>
<dbReference type="PANTHER" id="PTHR44167">
    <property type="entry name" value="OVARIAN-SPECIFIC SERINE/THREONINE-PROTEIN KINASE LOK-RELATED"/>
    <property type="match status" value="1"/>
</dbReference>
<keyword evidence="2" id="KW-0472">Membrane</keyword>
<keyword evidence="2" id="KW-0812">Transmembrane</keyword>
<comment type="caution">
    <text evidence="4">The sequence shown here is derived from an EMBL/GenBank/DDBJ whole genome shotgun (WGS) entry which is preliminary data.</text>
</comment>